<evidence type="ECO:0000313" key="9">
    <source>
        <dbReference type="EMBL" id="RUT29636.1"/>
    </source>
</evidence>
<keyword evidence="10" id="KW-1185">Reference proteome</keyword>
<gene>
    <name evidence="9" type="ORF">EJP77_14785</name>
</gene>
<feature type="transmembrane region" description="Helical" evidence="7">
    <location>
        <begin position="128"/>
        <end position="151"/>
    </location>
</feature>
<feature type="transmembrane region" description="Helical" evidence="7">
    <location>
        <begin position="328"/>
        <end position="350"/>
    </location>
</feature>
<keyword evidence="2" id="KW-0813">Transport</keyword>
<feature type="transmembrane region" description="Helical" evidence="7">
    <location>
        <begin position="39"/>
        <end position="58"/>
    </location>
</feature>
<feature type="transmembrane region" description="Helical" evidence="7">
    <location>
        <begin position="269"/>
        <end position="285"/>
    </location>
</feature>
<dbReference type="PANTHER" id="PTHR43124">
    <property type="entry name" value="PURINE EFFLUX PUMP PBUE"/>
    <property type="match status" value="1"/>
</dbReference>
<feature type="transmembrane region" description="Helical" evidence="7">
    <location>
        <begin position="356"/>
        <end position="375"/>
    </location>
</feature>
<feature type="transmembrane region" description="Helical" evidence="7">
    <location>
        <begin position="240"/>
        <end position="257"/>
    </location>
</feature>
<comment type="subcellular location">
    <subcellularLocation>
        <location evidence="1">Cell membrane</location>
        <topology evidence="1">Multi-pass membrane protein</topology>
    </subcellularLocation>
</comment>
<evidence type="ECO:0000256" key="4">
    <source>
        <dbReference type="ARBA" id="ARBA00022692"/>
    </source>
</evidence>
<dbReference type="InterPro" id="IPR011701">
    <property type="entry name" value="MFS"/>
</dbReference>
<dbReference type="InterPro" id="IPR020846">
    <property type="entry name" value="MFS_dom"/>
</dbReference>
<feature type="domain" description="Major facilitator superfamily (MFS) profile" evidence="8">
    <location>
        <begin position="4"/>
        <end position="378"/>
    </location>
</feature>
<dbReference type="GO" id="GO:0005886">
    <property type="term" value="C:plasma membrane"/>
    <property type="evidence" value="ECO:0007669"/>
    <property type="project" value="UniProtKB-SubCell"/>
</dbReference>
<feature type="transmembrane region" description="Helical" evidence="7">
    <location>
        <begin position="95"/>
        <end position="116"/>
    </location>
</feature>
<feature type="transmembrane region" description="Helical" evidence="7">
    <location>
        <begin position="297"/>
        <end position="316"/>
    </location>
</feature>
<proteinExistence type="predicted"/>
<dbReference type="PANTHER" id="PTHR43124:SF3">
    <property type="entry name" value="CHLORAMPHENICOL EFFLUX PUMP RV0191"/>
    <property type="match status" value="1"/>
</dbReference>
<dbReference type="Gene3D" id="1.20.1250.20">
    <property type="entry name" value="MFS general substrate transporter like domains"/>
    <property type="match status" value="1"/>
</dbReference>
<evidence type="ECO:0000313" key="10">
    <source>
        <dbReference type="Proteomes" id="UP000272464"/>
    </source>
</evidence>
<dbReference type="OrthoDB" id="212436at2"/>
<evidence type="ECO:0000256" key="3">
    <source>
        <dbReference type="ARBA" id="ARBA00022475"/>
    </source>
</evidence>
<sequence>MAKVLSLYFLIMFVIGTDTFLISPLLPTLRSEFGVSIQASGWMMGAYSVGYALFALLAGPLSDGWNRRKVMIYGMLGFAISTFLCGFAFDFWSMFAFRALAGISAAFTSPQVWATIPMLVKPNKIVKSMGIATAGLAVSQTLGVPIGTYLAVGSWHLPFFIIGGFSVLLLILILIFVPDFKPAVTGKQPSIGGRYLTLLREGKAQKSFFAYLMFQTGNFAAFTFMGTWLADKFGMNITEIGSVLIFLGLGNIVGSFFGSRVVEKWGRHVVLPLGITLMLVLYAALNFAPSGIAVKGLYFFIYMIAGTIFPVMMSLLQTLSATARGTIASLSNAVMYTATTIGAYVAGLLYASFHGFTAVIVFTAICYFLSILLWVNSRVALVDKRTGETAQGLN</sequence>
<protein>
    <submittedName>
        <fullName evidence="9">MFS transporter</fullName>
    </submittedName>
</protein>
<evidence type="ECO:0000256" key="5">
    <source>
        <dbReference type="ARBA" id="ARBA00022989"/>
    </source>
</evidence>
<dbReference type="AlphaFoldDB" id="A0A3S1D7S1"/>
<accession>A0A3S1D7S1</accession>
<keyword evidence="5 7" id="KW-1133">Transmembrane helix</keyword>
<reference evidence="9 10" key="1">
    <citation type="submission" date="2018-12" db="EMBL/GenBank/DDBJ databases">
        <authorList>
            <person name="Sun L."/>
            <person name="Chen Z."/>
        </authorList>
    </citation>
    <scope>NUCLEOTIDE SEQUENCE [LARGE SCALE GENOMIC DNA]</scope>
    <source>
        <strain evidence="9 10">3-5-3</strain>
    </source>
</reference>
<keyword evidence="6 7" id="KW-0472">Membrane</keyword>
<evidence type="ECO:0000256" key="2">
    <source>
        <dbReference type="ARBA" id="ARBA00022448"/>
    </source>
</evidence>
<dbReference type="CDD" id="cd17324">
    <property type="entry name" value="MFS_NepI_like"/>
    <property type="match status" value="1"/>
</dbReference>
<dbReference type="InterPro" id="IPR050189">
    <property type="entry name" value="MFS_Efflux_Transporters"/>
</dbReference>
<feature type="transmembrane region" description="Helical" evidence="7">
    <location>
        <begin position="208"/>
        <end position="228"/>
    </location>
</feature>
<name>A0A3S1D7S1_9BACL</name>
<feature type="transmembrane region" description="Helical" evidence="7">
    <location>
        <begin position="7"/>
        <end position="27"/>
    </location>
</feature>
<comment type="caution">
    <text evidence="9">The sequence shown here is derived from an EMBL/GenBank/DDBJ whole genome shotgun (WGS) entry which is preliminary data.</text>
</comment>
<dbReference type="Pfam" id="PF07690">
    <property type="entry name" value="MFS_1"/>
    <property type="match status" value="2"/>
</dbReference>
<dbReference type="Proteomes" id="UP000272464">
    <property type="component" value="Unassembled WGS sequence"/>
</dbReference>
<dbReference type="InterPro" id="IPR036259">
    <property type="entry name" value="MFS_trans_sf"/>
</dbReference>
<keyword evidence="3" id="KW-1003">Cell membrane</keyword>
<evidence type="ECO:0000259" key="8">
    <source>
        <dbReference type="PROSITE" id="PS50850"/>
    </source>
</evidence>
<feature type="transmembrane region" description="Helical" evidence="7">
    <location>
        <begin position="157"/>
        <end position="177"/>
    </location>
</feature>
<dbReference type="RefSeq" id="WP_127200019.1">
    <property type="nucleotide sequence ID" value="NZ_RZNX01000006.1"/>
</dbReference>
<dbReference type="GO" id="GO:0022857">
    <property type="term" value="F:transmembrane transporter activity"/>
    <property type="evidence" value="ECO:0007669"/>
    <property type="project" value="InterPro"/>
</dbReference>
<evidence type="ECO:0000256" key="7">
    <source>
        <dbReference type="SAM" id="Phobius"/>
    </source>
</evidence>
<evidence type="ECO:0000256" key="6">
    <source>
        <dbReference type="ARBA" id="ARBA00023136"/>
    </source>
</evidence>
<evidence type="ECO:0000256" key="1">
    <source>
        <dbReference type="ARBA" id="ARBA00004651"/>
    </source>
</evidence>
<organism evidence="9 10">
    <name type="scientific">Paenibacillus zeisoli</name>
    <dbReference type="NCBI Taxonomy" id="2496267"/>
    <lineage>
        <taxon>Bacteria</taxon>
        <taxon>Bacillati</taxon>
        <taxon>Bacillota</taxon>
        <taxon>Bacilli</taxon>
        <taxon>Bacillales</taxon>
        <taxon>Paenibacillaceae</taxon>
        <taxon>Paenibacillus</taxon>
    </lineage>
</organism>
<dbReference type="PROSITE" id="PS50850">
    <property type="entry name" value="MFS"/>
    <property type="match status" value="1"/>
</dbReference>
<dbReference type="EMBL" id="RZNX01000006">
    <property type="protein sequence ID" value="RUT29636.1"/>
    <property type="molecule type" value="Genomic_DNA"/>
</dbReference>
<feature type="transmembrane region" description="Helical" evidence="7">
    <location>
        <begin position="70"/>
        <end position="89"/>
    </location>
</feature>
<keyword evidence="4 7" id="KW-0812">Transmembrane</keyword>
<dbReference type="SUPFAM" id="SSF103473">
    <property type="entry name" value="MFS general substrate transporter"/>
    <property type="match status" value="1"/>
</dbReference>